<feature type="region of interest" description="Disordered" evidence="1">
    <location>
        <begin position="36"/>
        <end position="125"/>
    </location>
</feature>
<name>A0A9Q3J485_9BASI</name>
<protein>
    <submittedName>
        <fullName evidence="2">Uncharacterized protein</fullName>
    </submittedName>
</protein>
<dbReference type="AlphaFoldDB" id="A0A9Q3J485"/>
<dbReference type="EMBL" id="AVOT02061861">
    <property type="protein sequence ID" value="MBW0555010.1"/>
    <property type="molecule type" value="Genomic_DNA"/>
</dbReference>
<evidence type="ECO:0000256" key="1">
    <source>
        <dbReference type="SAM" id="MobiDB-lite"/>
    </source>
</evidence>
<sequence>MDPIQSSPNNTSLEPPCPDIHSVLMTILQSQERISNSVGTLKEDVDRLKSTPELPKNVDSKLSKTKPAPTEPRSPAGKPKRNQQRAKSEPPPSILTPKKTSKPNSAKKLVAKPFPTPKGDPLQLQGKELPPYLKGVKEALFKQIRILYDIQEKNSLPSPPTQTDLADFYCKFSNSKQIEEAIQEAGGAEMNSEANVLAFAIKQLQQVELGHGIKNLSQSYIDYIQGTLGRLCFTRWSPNLVQNKDDLYNVAC</sequence>
<gene>
    <name evidence="2" type="ORF">O181_094725</name>
</gene>
<evidence type="ECO:0000313" key="2">
    <source>
        <dbReference type="EMBL" id="MBW0555010.1"/>
    </source>
</evidence>
<proteinExistence type="predicted"/>
<evidence type="ECO:0000313" key="3">
    <source>
        <dbReference type="Proteomes" id="UP000765509"/>
    </source>
</evidence>
<accession>A0A9Q3J485</accession>
<organism evidence="2 3">
    <name type="scientific">Austropuccinia psidii MF-1</name>
    <dbReference type="NCBI Taxonomy" id="1389203"/>
    <lineage>
        <taxon>Eukaryota</taxon>
        <taxon>Fungi</taxon>
        <taxon>Dikarya</taxon>
        <taxon>Basidiomycota</taxon>
        <taxon>Pucciniomycotina</taxon>
        <taxon>Pucciniomycetes</taxon>
        <taxon>Pucciniales</taxon>
        <taxon>Sphaerophragmiaceae</taxon>
        <taxon>Austropuccinia</taxon>
    </lineage>
</organism>
<reference evidence="2" key="1">
    <citation type="submission" date="2021-03" db="EMBL/GenBank/DDBJ databases">
        <title>Draft genome sequence of rust myrtle Austropuccinia psidii MF-1, a brazilian biotype.</title>
        <authorList>
            <person name="Quecine M.C."/>
            <person name="Pachon D.M.R."/>
            <person name="Bonatelli M.L."/>
            <person name="Correr F.H."/>
            <person name="Franceschini L.M."/>
            <person name="Leite T.F."/>
            <person name="Margarido G.R.A."/>
            <person name="Almeida C.A."/>
            <person name="Ferrarezi J.A."/>
            <person name="Labate C.A."/>
        </authorList>
    </citation>
    <scope>NUCLEOTIDE SEQUENCE</scope>
    <source>
        <strain evidence="2">MF-1</strain>
    </source>
</reference>
<comment type="caution">
    <text evidence="2">The sequence shown here is derived from an EMBL/GenBank/DDBJ whole genome shotgun (WGS) entry which is preliminary data.</text>
</comment>
<dbReference type="OrthoDB" id="3045408at2759"/>
<keyword evidence="3" id="KW-1185">Reference proteome</keyword>
<feature type="compositionally biased region" description="Basic and acidic residues" evidence="1">
    <location>
        <begin position="41"/>
        <end position="62"/>
    </location>
</feature>
<dbReference type="Proteomes" id="UP000765509">
    <property type="component" value="Unassembled WGS sequence"/>
</dbReference>